<dbReference type="InterPro" id="IPR036388">
    <property type="entry name" value="WH-like_DNA-bd_sf"/>
</dbReference>
<gene>
    <name evidence="1" type="ORF">M6B22_18605</name>
</gene>
<dbReference type="InterPro" id="IPR036390">
    <property type="entry name" value="WH_DNA-bd_sf"/>
</dbReference>
<dbReference type="SUPFAM" id="SSF46785">
    <property type="entry name" value="Winged helix' DNA-binding domain"/>
    <property type="match status" value="1"/>
</dbReference>
<organism evidence="1 2">
    <name type="scientific">Jatrophihabitans cynanchi</name>
    <dbReference type="NCBI Taxonomy" id="2944128"/>
    <lineage>
        <taxon>Bacteria</taxon>
        <taxon>Bacillati</taxon>
        <taxon>Actinomycetota</taxon>
        <taxon>Actinomycetes</taxon>
        <taxon>Jatrophihabitantales</taxon>
        <taxon>Jatrophihabitantaceae</taxon>
        <taxon>Jatrophihabitans</taxon>
    </lineage>
</organism>
<name>A0ABY7JVW6_9ACTN</name>
<evidence type="ECO:0000313" key="2">
    <source>
        <dbReference type="Proteomes" id="UP001164693"/>
    </source>
</evidence>
<evidence type="ECO:0000313" key="1">
    <source>
        <dbReference type="EMBL" id="WAX56524.1"/>
    </source>
</evidence>
<keyword evidence="2" id="KW-1185">Reference proteome</keyword>
<dbReference type="Pfam" id="PF12840">
    <property type="entry name" value="HTH_20"/>
    <property type="match status" value="1"/>
</dbReference>
<accession>A0ABY7JVW6</accession>
<dbReference type="RefSeq" id="WP_269443058.1">
    <property type="nucleotide sequence ID" value="NZ_CP097463.1"/>
</dbReference>
<dbReference type="CDD" id="cd00090">
    <property type="entry name" value="HTH_ARSR"/>
    <property type="match status" value="1"/>
</dbReference>
<sequence length="238" mass="25170">MDVRSVAAIAALDDPVRAALFTFVRDAGAPVSRESAAAAVGISRKLAAFHLDKLVAVGLVTSRIGTGSGRVGRAPRLYEPSGQDVQVCVPAREHGTLAEILLAAVLDEQPDERAEQSVLRVARDCGTRMGRDERDRVRPGRMGAERALGLAAALLERHGFSPAREGQQVILRNCPFHPFAQAAPELVCGLNHAFLSGVLEGLQADAVKAVLAPCEGQCCVRLSSDPERRIAPAARAAT</sequence>
<dbReference type="InterPro" id="IPR011991">
    <property type="entry name" value="ArsR-like_HTH"/>
</dbReference>
<dbReference type="EMBL" id="CP097463">
    <property type="protein sequence ID" value="WAX56524.1"/>
    <property type="molecule type" value="Genomic_DNA"/>
</dbReference>
<dbReference type="Gene3D" id="1.10.10.10">
    <property type="entry name" value="Winged helix-like DNA-binding domain superfamily/Winged helix DNA-binding domain"/>
    <property type="match status" value="1"/>
</dbReference>
<proteinExistence type="predicted"/>
<protein>
    <submittedName>
        <fullName evidence="1">Helix-turn-helix domain-containing protein</fullName>
    </submittedName>
</protein>
<reference evidence="1" key="1">
    <citation type="submission" date="2022-05" db="EMBL/GenBank/DDBJ databases">
        <title>Jatrophihabitans sp. SB3-54 whole genome sequence.</title>
        <authorList>
            <person name="Suh M.K."/>
            <person name="Eom M.K."/>
            <person name="Kim J.S."/>
            <person name="Kim H.S."/>
            <person name="Do H.E."/>
            <person name="Shin Y.K."/>
            <person name="Lee J.-S."/>
        </authorList>
    </citation>
    <scope>NUCLEOTIDE SEQUENCE</scope>
    <source>
        <strain evidence="1">SB3-54</strain>
    </source>
</reference>
<dbReference type="Proteomes" id="UP001164693">
    <property type="component" value="Chromosome"/>
</dbReference>